<dbReference type="InterPro" id="IPR001245">
    <property type="entry name" value="Ser-Thr/Tyr_kinase_cat_dom"/>
</dbReference>
<name>A0A803MG12_CHEQI</name>
<reference evidence="2" key="1">
    <citation type="journal article" date="2017" name="Nature">
        <title>The genome of Chenopodium quinoa.</title>
        <authorList>
            <person name="Jarvis D.E."/>
            <person name="Ho Y.S."/>
            <person name="Lightfoot D.J."/>
            <person name="Schmoeckel S.M."/>
            <person name="Li B."/>
            <person name="Borm T.J.A."/>
            <person name="Ohyanagi H."/>
            <person name="Mineta K."/>
            <person name="Michell C.T."/>
            <person name="Saber N."/>
            <person name="Kharbatia N.M."/>
            <person name="Rupper R.R."/>
            <person name="Sharp A.R."/>
            <person name="Dally N."/>
            <person name="Boughton B.A."/>
            <person name="Woo Y.H."/>
            <person name="Gao G."/>
            <person name="Schijlen E.G.W.M."/>
            <person name="Guo X."/>
            <person name="Momin A.A."/>
            <person name="Negrao S."/>
            <person name="Al-Babili S."/>
            <person name="Gehring C."/>
            <person name="Roessner U."/>
            <person name="Jung C."/>
            <person name="Murphy K."/>
            <person name="Arold S.T."/>
            <person name="Gojobori T."/>
            <person name="van der Linden C.G."/>
            <person name="van Loo E.N."/>
            <person name="Jellen E.N."/>
            <person name="Maughan P.J."/>
            <person name="Tester M."/>
        </authorList>
    </citation>
    <scope>NUCLEOTIDE SEQUENCE [LARGE SCALE GENOMIC DNA]</scope>
    <source>
        <strain evidence="2">cv. PI 614886</strain>
    </source>
</reference>
<protein>
    <recommendedName>
        <fullName evidence="1">Serine-threonine/tyrosine-protein kinase catalytic domain-containing protein</fullName>
    </recommendedName>
</protein>
<sequence length="152" mass="16738">MSPEYACEGYFSIKSDVFSFGVVVLETISGRRNSRTTVFEEGLNLLGHAWRLWYEDRGLEFIDPTLKESCNPTEVLKCIYLGLLCVQDDPVDRPTMPNVVLMLSSSNESTANQSLPKKPSFFSRSSSCEAASSSSQGGFSSINMITVSTVGR</sequence>
<dbReference type="Proteomes" id="UP000596660">
    <property type="component" value="Unplaced"/>
</dbReference>
<dbReference type="AlphaFoldDB" id="A0A803MG12"/>
<dbReference type="PANTHER" id="PTHR27006:SF616">
    <property type="entry name" value="CYSTEINE-RICH RECEPTOR-LIKE PROTEIN KINASE 10"/>
    <property type="match status" value="1"/>
</dbReference>
<dbReference type="InterPro" id="IPR011009">
    <property type="entry name" value="Kinase-like_dom_sf"/>
</dbReference>
<organism evidence="2 3">
    <name type="scientific">Chenopodium quinoa</name>
    <name type="common">Quinoa</name>
    <dbReference type="NCBI Taxonomy" id="63459"/>
    <lineage>
        <taxon>Eukaryota</taxon>
        <taxon>Viridiplantae</taxon>
        <taxon>Streptophyta</taxon>
        <taxon>Embryophyta</taxon>
        <taxon>Tracheophyta</taxon>
        <taxon>Spermatophyta</taxon>
        <taxon>Magnoliopsida</taxon>
        <taxon>eudicotyledons</taxon>
        <taxon>Gunneridae</taxon>
        <taxon>Pentapetalae</taxon>
        <taxon>Caryophyllales</taxon>
        <taxon>Chenopodiaceae</taxon>
        <taxon>Chenopodioideae</taxon>
        <taxon>Atripliceae</taxon>
        <taxon>Chenopodium</taxon>
    </lineage>
</organism>
<dbReference type="Gene3D" id="1.10.510.10">
    <property type="entry name" value="Transferase(Phosphotransferase) domain 1"/>
    <property type="match status" value="1"/>
</dbReference>
<dbReference type="PANTHER" id="PTHR27006">
    <property type="entry name" value="PROMASTIGOTE SURFACE ANTIGEN PROTEIN PSA"/>
    <property type="match status" value="1"/>
</dbReference>
<evidence type="ECO:0000313" key="3">
    <source>
        <dbReference type="Proteomes" id="UP000596660"/>
    </source>
</evidence>
<dbReference type="Pfam" id="PF07714">
    <property type="entry name" value="PK_Tyr_Ser-Thr"/>
    <property type="match status" value="1"/>
</dbReference>
<accession>A0A803MG12</accession>
<evidence type="ECO:0000313" key="2">
    <source>
        <dbReference type="EnsemblPlants" id="AUR62028756-RA:cds"/>
    </source>
</evidence>
<dbReference type="OMA" id="INACPAH"/>
<dbReference type="SUPFAM" id="SSF56112">
    <property type="entry name" value="Protein kinase-like (PK-like)"/>
    <property type="match status" value="1"/>
</dbReference>
<dbReference type="GO" id="GO:0004672">
    <property type="term" value="F:protein kinase activity"/>
    <property type="evidence" value="ECO:0007669"/>
    <property type="project" value="InterPro"/>
</dbReference>
<dbReference type="Gramene" id="AUR62028756-RA">
    <property type="protein sequence ID" value="AUR62028756-RA:cds"/>
    <property type="gene ID" value="AUR62028756"/>
</dbReference>
<reference evidence="2" key="2">
    <citation type="submission" date="2021-03" db="UniProtKB">
        <authorList>
            <consortium name="EnsemblPlants"/>
        </authorList>
    </citation>
    <scope>IDENTIFICATION</scope>
</reference>
<keyword evidence="3" id="KW-1185">Reference proteome</keyword>
<proteinExistence type="predicted"/>
<feature type="domain" description="Serine-threonine/tyrosine-protein kinase catalytic" evidence="1">
    <location>
        <begin position="1"/>
        <end position="100"/>
    </location>
</feature>
<evidence type="ECO:0000259" key="1">
    <source>
        <dbReference type="Pfam" id="PF07714"/>
    </source>
</evidence>
<dbReference type="EnsemblPlants" id="AUR62028756-RA">
    <property type="protein sequence ID" value="AUR62028756-RA:cds"/>
    <property type="gene ID" value="AUR62028756"/>
</dbReference>